<proteinExistence type="predicted"/>
<evidence type="ECO:0000313" key="3">
    <source>
        <dbReference type="Proteomes" id="UP000581769"/>
    </source>
</evidence>
<accession>A0A840J0R7</accession>
<dbReference type="EMBL" id="JACHMG010000001">
    <property type="protein sequence ID" value="MBB4688566.1"/>
    <property type="molecule type" value="Genomic_DNA"/>
</dbReference>
<reference evidence="2 3" key="1">
    <citation type="submission" date="2020-08" db="EMBL/GenBank/DDBJ databases">
        <title>Sequencing the genomes of 1000 actinobacteria strains.</title>
        <authorList>
            <person name="Klenk H.-P."/>
        </authorList>
    </citation>
    <scope>NUCLEOTIDE SEQUENCE [LARGE SCALE GENOMIC DNA]</scope>
    <source>
        <strain evidence="2 3">DSM 45859</strain>
    </source>
</reference>
<feature type="compositionally biased region" description="Low complexity" evidence="1">
    <location>
        <begin position="227"/>
        <end position="244"/>
    </location>
</feature>
<protein>
    <submittedName>
        <fullName evidence="2">Uncharacterized protein</fullName>
    </submittedName>
</protein>
<evidence type="ECO:0000256" key="1">
    <source>
        <dbReference type="SAM" id="MobiDB-lite"/>
    </source>
</evidence>
<keyword evidence="3" id="KW-1185">Reference proteome</keyword>
<name>A0A840J0R7_9PSEU</name>
<dbReference type="AlphaFoldDB" id="A0A840J0R7"/>
<gene>
    <name evidence="2" type="ORF">BJY18_006051</name>
</gene>
<sequence>MSAEPRALRPDLPVPLPPAPPAAAVVRFGLTLVREPAFERTHRLTVGLAVASVVLVVAGQLVPGGWPVTVAGVVLAAYALVREAALRVLQHEQRAFEPAWLASRSARLRAGEFEVVRCLVEGRSRDLTDPAAVADLLAHGAGDARVVLDFLHEPATLERVHRRLRDVTLHPASSPGSPARVRFTDARYAVRPSGVRSYWRLGTPLVLRTAGPADPAAVRAGTGSTDRPGAAPPAGARPPGTSSA</sequence>
<comment type="caution">
    <text evidence="2">The sequence shown here is derived from an EMBL/GenBank/DDBJ whole genome shotgun (WGS) entry which is preliminary data.</text>
</comment>
<dbReference type="Proteomes" id="UP000581769">
    <property type="component" value="Unassembled WGS sequence"/>
</dbReference>
<organism evidence="2 3">
    <name type="scientific">Amycolatopsis jiangsuensis</name>
    <dbReference type="NCBI Taxonomy" id="1181879"/>
    <lineage>
        <taxon>Bacteria</taxon>
        <taxon>Bacillati</taxon>
        <taxon>Actinomycetota</taxon>
        <taxon>Actinomycetes</taxon>
        <taxon>Pseudonocardiales</taxon>
        <taxon>Pseudonocardiaceae</taxon>
        <taxon>Amycolatopsis</taxon>
    </lineage>
</organism>
<evidence type="ECO:0000313" key="2">
    <source>
        <dbReference type="EMBL" id="MBB4688566.1"/>
    </source>
</evidence>
<feature type="region of interest" description="Disordered" evidence="1">
    <location>
        <begin position="212"/>
        <end position="244"/>
    </location>
</feature>